<evidence type="ECO:0000256" key="4">
    <source>
        <dbReference type="ARBA" id="ARBA00022692"/>
    </source>
</evidence>
<keyword evidence="3 10" id="KW-0716">Sensory transduction</keyword>
<comment type="similarity">
    <text evidence="10">Belongs to the insect chemoreceptor superfamily. Heteromeric odorant receptor channel (TC 1.A.69) family.</text>
</comment>
<keyword evidence="5 10" id="KW-0552">Olfaction</keyword>
<evidence type="ECO:0000256" key="6">
    <source>
        <dbReference type="ARBA" id="ARBA00022989"/>
    </source>
</evidence>
<evidence type="ECO:0000256" key="1">
    <source>
        <dbReference type="ARBA" id="ARBA00004651"/>
    </source>
</evidence>
<protein>
    <recommendedName>
        <fullName evidence="10">Odorant receptor</fullName>
    </recommendedName>
</protein>
<name>A0A3G2LEI9_9MUSC</name>
<feature type="transmembrane region" description="Helical" evidence="10">
    <location>
        <begin position="200"/>
        <end position="221"/>
    </location>
</feature>
<evidence type="ECO:0000256" key="8">
    <source>
        <dbReference type="ARBA" id="ARBA00023170"/>
    </source>
</evidence>
<dbReference type="GO" id="GO:0005886">
    <property type="term" value="C:plasma membrane"/>
    <property type="evidence" value="ECO:0007669"/>
    <property type="project" value="UniProtKB-SubCell"/>
</dbReference>
<keyword evidence="4 10" id="KW-0812">Transmembrane</keyword>
<evidence type="ECO:0000313" key="11">
    <source>
        <dbReference type="EMBL" id="AYN70661.1"/>
    </source>
</evidence>
<feature type="transmembrane region" description="Helical" evidence="10">
    <location>
        <begin position="41"/>
        <end position="60"/>
    </location>
</feature>
<feature type="transmembrane region" description="Helical" evidence="10">
    <location>
        <begin position="132"/>
        <end position="153"/>
    </location>
</feature>
<accession>A0A3G2LEI9</accession>
<reference evidence="11" key="1">
    <citation type="submission" date="2018-09" db="EMBL/GenBank/DDBJ databases">
        <title>Identification and expression analysis of chemosensory genes in citrus fruit fly Bactrocera minax.</title>
        <authorList>
            <person name="Lu Y."/>
            <person name="Yu T."/>
            <person name="Cheng J."/>
        </authorList>
    </citation>
    <scope>NUCLEOTIDE SEQUENCE</scope>
    <source>
        <strain evidence="11">Bmi010522</strain>
    </source>
</reference>
<evidence type="ECO:0000256" key="10">
    <source>
        <dbReference type="RuleBase" id="RU351113"/>
    </source>
</evidence>
<keyword evidence="9 10" id="KW-0807">Transducer</keyword>
<comment type="subcellular location">
    <subcellularLocation>
        <location evidence="1 10">Cell membrane</location>
        <topology evidence="1 10">Multi-pass membrane protein</topology>
    </subcellularLocation>
</comment>
<sequence length="392" mass="44357">MLLKFLTQSYPTEKNIFLIPRLALRIIGFYPEESSSRRRQAFLIFNWVILVYGCYAEFMFGIQNLSIDVVRALDALCPVASSIMSVVKVTFLWYHRAELNRLIKRVTELNAAQDSPLKSAYKHRYFATATRLSASLLFFGFITATLYGTRAGMINYLSYLRKDEIPFETPFKMIIPKSLLSMPLFPLTFILSLWHGYITIAGFAGTDGLFLCFCMYIGTLLKALQYDMKDLLSDVHSGVCKSSAEYEIKESLKMIIARHNEIIDLVKRFSAVMSGVILGHFVTSSAIIGTGVLDMLLFSDYGVFVYLLHTMTVTTELYLYCIGGTVVIECSSQLATAAYDSHWYTHSVEVQKMVLLIILRAQRSLVIKVPFFAPSLSVLTSVSKQLRLCTVF</sequence>
<keyword evidence="2" id="KW-1003">Cell membrane</keyword>
<organism evidence="11">
    <name type="scientific">Bactrocera minax</name>
    <name type="common">Chinese citrus fly</name>
    <dbReference type="NCBI Taxonomy" id="104690"/>
    <lineage>
        <taxon>Eukaryota</taxon>
        <taxon>Metazoa</taxon>
        <taxon>Ecdysozoa</taxon>
        <taxon>Arthropoda</taxon>
        <taxon>Hexapoda</taxon>
        <taxon>Insecta</taxon>
        <taxon>Pterygota</taxon>
        <taxon>Neoptera</taxon>
        <taxon>Endopterygota</taxon>
        <taxon>Diptera</taxon>
        <taxon>Brachycera</taxon>
        <taxon>Muscomorpha</taxon>
        <taxon>Tephritoidea</taxon>
        <taxon>Tephritidae</taxon>
        <taxon>Bactrocera</taxon>
        <taxon>Tetradacus</taxon>
    </lineage>
</organism>
<dbReference type="GO" id="GO:0007165">
    <property type="term" value="P:signal transduction"/>
    <property type="evidence" value="ECO:0007669"/>
    <property type="project" value="UniProtKB-KW"/>
</dbReference>
<gene>
    <name evidence="11" type="primary">OR24a</name>
</gene>
<dbReference type="GO" id="GO:0004984">
    <property type="term" value="F:olfactory receptor activity"/>
    <property type="evidence" value="ECO:0007669"/>
    <property type="project" value="InterPro"/>
</dbReference>
<dbReference type="InterPro" id="IPR004117">
    <property type="entry name" value="7tm6_olfct_rcpt"/>
</dbReference>
<dbReference type="AlphaFoldDB" id="A0A3G2LEI9"/>
<evidence type="ECO:0000256" key="2">
    <source>
        <dbReference type="ARBA" id="ARBA00022475"/>
    </source>
</evidence>
<feature type="transmembrane region" description="Helical" evidence="10">
    <location>
        <begin position="317"/>
        <end position="339"/>
    </location>
</feature>
<dbReference type="EMBL" id="MH937246">
    <property type="protein sequence ID" value="AYN70661.1"/>
    <property type="molecule type" value="mRNA"/>
</dbReference>
<evidence type="ECO:0000256" key="3">
    <source>
        <dbReference type="ARBA" id="ARBA00022606"/>
    </source>
</evidence>
<dbReference type="Pfam" id="PF02949">
    <property type="entry name" value="7tm_6"/>
    <property type="match status" value="1"/>
</dbReference>
<proteinExistence type="evidence at transcript level"/>
<evidence type="ECO:0000256" key="7">
    <source>
        <dbReference type="ARBA" id="ARBA00023136"/>
    </source>
</evidence>
<feature type="transmembrane region" description="Helical" evidence="10">
    <location>
        <begin position="72"/>
        <end position="94"/>
    </location>
</feature>
<dbReference type="PANTHER" id="PTHR21137:SF26">
    <property type="entry name" value="ODORANT RECEPTOR 10A-RELATED"/>
    <property type="match status" value="1"/>
</dbReference>
<keyword evidence="6 10" id="KW-1133">Transmembrane helix</keyword>
<dbReference type="GO" id="GO:0005549">
    <property type="term" value="F:odorant binding"/>
    <property type="evidence" value="ECO:0007669"/>
    <property type="project" value="InterPro"/>
</dbReference>
<feature type="transmembrane region" description="Helical" evidence="10">
    <location>
        <begin position="277"/>
        <end position="297"/>
    </location>
</feature>
<keyword evidence="7 10" id="KW-0472">Membrane</keyword>
<dbReference type="PANTHER" id="PTHR21137">
    <property type="entry name" value="ODORANT RECEPTOR"/>
    <property type="match status" value="1"/>
</dbReference>
<evidence type="ECO:0000256" key="5">
    <source>
        <dbReference type="ARBA" id="ARBA00022725"/>
    </source>
</evidence>
<evidence type="ECO:0000256" key="9">
    <source>
        <dbReference type="ARBA" id="ARBA00023224"/>
    </source>
</evidence>
<keyword evidence="8 10" id="KW-0675">Receptor</keyword>
<comment type="caution">
    <text evidence="10">Lacks conserved residue(s) required for the propagation of feature annotation.</text>
</comment>